<protein>
    <recommendedName>
        <fullName evidence="12">CTD nuclear envelope phosphatase 1 homolog</fullName>
        <ecNumber evidence="2">3.1.3.16</ecNumber>
    </recommendedName>
    <alternativeName>
        <fullName evidence="13">Serine/threonine-protein phosphatase dullard homolog</fullName>
    </alternativeName>
</protein>
<keyword evidence="5" id="KW-0904">Protein phosphatase</keyword>
<evidence type="ECO:0000256" key="3">
    <source>
        <dbReference type="ARBA" id="ARBA00022692"/>
    </source>
</evidence>
<dbReference type="GO" id="GO:0004722">
    <property type="term" value="F:protein serine/threonine phosphatase activity"/>
    <property type="evidence" value="ECO:0007669"/>
    <property type="project" value="UniProtKB-EC"/>
</dbReference>
<dbReference type="GO" id="GO:0016020">
    <property type="term" value="C:membrane"/>
    <property type="evidence" value="ECO:0007669"/>
    <property type="project" value="UniProtKB-SubCell"/>
</dbReference>
<evidence type="ECO:0000259" key="16">
    <source>
        <dbReference type="PROSITE" id="PS50969"/>
    </source>
</evidence>
<dbReference type="NCBIfam" id="TIGR02251">
    <property type="entry name" value="HIF-SF_euk"/>
    <property type="match status" value="1"/>
</dbReference>
<evidence type="ECO:0000256" key="6">
    <source>
        <dbReference type="ARBA" id="ARBA00022989"/>
    </source>
</evidence>
<evidence type="ECO:0000256" key="8">
    <source>
        <dbReference type="ARBA" id="ARBA00047761"/>
    </source>
</evidence>
<keyword evidence="18" id="KW-1185">Reference proteome</keyword>
<dbReference type="Proteomes" id="UP000691718">
    <property type="component" value="Unassembled WGS sequence"/>
</dbReference>
<comment type="catalytic activity">
    <reaction evidence="9">
        <text>O-phospho-L-threonyl-[protein] + H2O = L-threonyl-[protein] + phosphate</text>
        <dbReference type="Rhea" id="RHEA:47004"/>
        <dbReference type="Rhea" id="RHEA-COMP:11060"/>
        <dbReference type="Rhea" id="RHEA-COMP:11605"/>
        <dbReference type="ChEBI" id="CHEBI:15377"/>
        <dbReference type="ChEBI" id="CHEBI:30013"/>
        <dbReference type="ChEBI" id="CHEBI:43474"/>
        <dbReference type="ChEBI" id="CHEBI:61977"/>
        <dbReference type="EC" id="3.1.3.16"/>
    </reaction>
</comment>
<evidence type="ECO:0000256" key="15">
    <source>
        <dbReference type="SAM" id="MobiDB-lite"/>
    </source>
</evidence>
<comment type="function">
    <text evidence="10">Serine/threonine protein phosphatase that may dephosphorylate and activate lipin-like phosphatases. Lipins are phosphatidate phosphatases that catalyze the conversion of phosphatidic acid to diacylglycerol and control the metabolism of fatty acids at different levels. May indirectly modulate the lipid composition of nuclear and/or endoplasmic reticulum membranes and be required for proper nuclear membrane morphology and/or dynamics. May also indirectly regulate the production of lipid droplets and triacylglycerol.</text>
</comment>
<dbReference type="CDD" id="cd07521">
    <property type="entry name" value="HAD_FCP1-like"/>
    <property type="match status" value="1"/>
</dbReference>
<dbReference type="InterPro" id="IPR011948">
    <property type="entry name" value="Dullard_phosphatase"/>
</dbReference>
<evidence type="ECO:0000256" key="12">
    <source>
        <dbReference type="ARBA" id="ARBA00070329"/>
    </source>
</evidence>
<feature type="coiled-coil region" evidence="14">
    <location>
        <begin position="1"/>
        <end position="28"/>
    </location>
</feature>
<evidence type="ECO:0000256" key="9">
    <source>
        <dbReference type="ARBA" id="ARBA00048336"/>
    </source>
</evidence>
<name>A0A8S3XR98_PARAO</name>
<dbReference type="InterPro" id="IPR004274">
    <property type="entry name" value="FCP1_dom"/>
</dbReference>
<evidence type="ECO:0000256" key="2">
    <source>
        <dbReference type="ARBA" id="ARBA00013081"/>
    </source>
</evidence>
<dbReference type="EMBL" id="CAJQZP010001306">
    <property type="protein sequence ID" value="CAG5038205.1"/>
    <property type="molecule type" value="Genomic_DNA"/>
</dbReference>
<accession>A0A8S3XR98</accession>
<evidence type="ECO:0000313" key="18">
    <source>
        <dbReference type="Proteomes" id="UP000691718"/>
    </source>
</evidence>
<dbReference type="SMART" id="SM00577">
    <property type="entry name" value="CPDc"/>
    <property type="match status" value="1"/>
</dbReference>
<dbReference type="PROSITE" id="PS50969">
    <property type="entry name" value="FCP1"/>
    <property type="match status" value="1"/>
</dbReference>
<dbReference type="OrthoDB" id="277011at2759"/>
<evidence type="ECO:0000256" key="1">
    <source>
        <dbReference type="ARBA" id="ARBA00004167"/>
    </source>
</evidence>
<dbReference type="GO" id="GO:0044091">
    <property type="term" value="P:membrane biogenesis"/>
    <property type="evidence" value="ECO:0007669"/>
    <property type="project" value="UniProtKB-ARBA"/>
</dbReference>
<keyword evidence="7" id="KW-0472">Membrane</keyword>
<dbReference type="GO" id="GO:0071763">
    <property type="term" value="P:nuclear membrane organization"/>
    <property type="evidence" value="ECO:0007669"/>
    <property type="project" value="UniProtKB-ARBA"/>
</dbReference>
<comment type="similarity">
    <text evidence="11">Belongs to the Dullard family.</text>
</comment>
<dbReference type="EC" id="3.1.3.16" evidence="2"/>
<evidence type="ECO:0000256" key="4">
    <source>
        <dbReference type="ARBA" id="ARBA00022801"/>
    </source>
</evidence>
<organism evidence="17 18">
    <name type="scientific">Parnassius apollo</name>
    <name type="common">Apollo butterfly</name>
    <name type="synonym">Papilio apollo</name>
    <dbReference type="NCBI Taxonomy" id="110799"/>
    <lineage>
        <taxon>Eukaryota</taxon>
        <taxon>Metazoa</taxon>
        <taxon>Ecdysozoa</taxon>
        <taxon>Arthropoda</taxon>
        <taxon>Hexapoda</taxon>
        <taxon>Insecta</taxon>
        <taxon>Pterygota</taxon>
        <taxon>Neoptera</taxon>
        <taxon>Endopterygota</taxon>
        <taxon>Lepidoptera</taxon>
        <taxon>Glossata</taxon>
        <taxon>Ditrysia</taxon>
        <taxon>Papilionoidea</taxon>
        <taxon>Papilionidae</taxon>
        <taxon>Parnassiinae</taxon>
        <taxon>Parnassini</taxon>
        <taxon>Parnassius</taxon>
        <taxon>Parnassius</taxon>
    </lineage>
</organism>
<evidence type="ECO:0000256" key="14">
    <source>
        <dbReference type="SAM" id="Coils"/>
    </source>
</evidence>
<feature type="domain" description="FCP1 homology" evidence="16">
    <location>
        <begin position="383"/>
        <end position="550"/>
    </location>
</feature>
<evidence type="ECO:0000256" key="11">
    <source>
        <dbReference type="ARBA" id="ARBA00061694"/>
    </source>
</evidence>
<keyword evidence="6" id="KW-1133">Transmembrane helix</keyword>
<keyword evidence="14" id="KW-0175">Coiled coil</keyword>
<dbReference type="AlphaFoldDB" id="A0A8S3XR98"/>
<dbReference type="PANTHER" id="PTHR12210">
    <property type="entry name" value="DULLARD PROTEIN PHOSPHATASE"/>
    <property type="match status" value="1"/>
</dbReference>
<reference evidence="17" key="1">
    <citation type="submission" date="2021-04" db="EMBL/GenBank/DDBJ databases">
        <authorList>
            <person name="Tunstrom K."/>
        </authorList>
    </citation>
    <scope>NUCLEOTIDE SEQUENCE</scope>
</reference>
<sequence>MQKLTERIDDLKQRIAAWGNRIRRYTERSTRFNQNRLFRSDQKRLYKLLERPIVSEMGPAPNQADMVAFWRSLWSEPVNHNEGPWTEVVASQCASITPMDPVIITPDDVAEAVRRAPNWKSPGLDGLHHYWLKGFMSDQKRIYKSLERLEVCGEGPGPDQADTFAFWRGLWSEPINHSEGPWMEVGILQKITKRCDSPTEIVNFSPDHQTDIQNSSNFDSSATSTKKSPMKVAKVAEPDHVVITVTADIHENYQNNLEYLPIPKNSDEIVNSNKENMDFNRIQIEDQEPLSLNDISLDLDINLNNGAEENVMDEPVPKKQKINILDIKNISTENVFTASKTEKLDNILLTSLSKRKQYRALAQYQSVKYEIYPLSPVSRHRLSLVKRKMLVLDLDETLIHSHHDAMLRPTVKPGTPPDFVLKVTIDKHPVRFFVHKRPHVDYFLDIVSQWYELVVFTASMEIYGAAVADKLDNGRGILRRRFYRQHCTAEHGSYTKNLSSICDDLNRVFILDNSPGAYRDFPDNAIPIKSWFSDPLDVALLNLLPVLDALRFTHDVRSVLSRNLHLHRLW</sequence>
<feature type="compositionally biased region" description="Polar residues" evidence="15">
    <location>
        <begin position="211"/>
        <end position="227"/>
    </location>
</feature>
<evidence type="ECO:0000256" key="7">
    <source>
        <dbReference type="ARBA" id="ARBA00023136"/>
    </source>
</evidence>
<comment type="subcellular location">
    <subcellularLocation>
        <location evidence="1">Membrane</location>
        <topology evidence="1">Single-pass membrane protein</topology>
    </subcellularLocation>
</comment>
<feature type="region of interest" description="Disordered" evidence="15">
    <location>
        <begin position="205"/>
        <end position="232"/>
    </location>
</feature>
<comment type="caution">
    <text evidence="17">The sequence shown here is derived from an EMBL/GenBank/DDBJ whole genome shotgun (WGS) entry which is preliminary data.</text>
</comment>
<gene>
    <name evidence="17" type="ORF">PAPOLLO_LOCUS21300</name>
</gene>
<keyword evidence="4" id="KW-0378">Hydrolase</keyword>
<evidence type="ECO:0000256" key="10">
    <source>
        <dbReference type="ARBA" id="ARBA00055891"/>
    </source>
</evidence>
<evidence type="ECO:0000313" key="17">
    <source>
        <dbReference type="EMBL" id="CAG5038205.1"/>
    </source>
</evidence>
<evidence type="ECO:0000256" key="13">
    <source>
        <dbReference type="ARBA" id="ARBA00079893"/>
    </source>
</evidence>
<proteinExistence type="inferred from homology"/>
<dbReference type="Pfam" id="PF03031">
    <property type="entry name" value="NIF"/>
    <property type="match status" value="1"/>
</dbReference>
<comment type="catalytic activity">
    <reaction evidence="8">
        <text>O-phospho-L-seryl-[protein] + H2O = L-seryl-[protein] + phosphate</text>
        <dbReference type="Rhea" id="RHEA:20629"/>
        <dbReference type="Rhea" id="RHEA-COMP:9863"/>
        <dbReference type="Rhea" id="RHEA-COMP:11604"/>
        <dbReference type="ChEBI" id="CHEBI:15377"/>
        <dbReference type="ChEBI" id="CHEBI:29999"/>
        <dbReference type="ChEBI" id="CHEBI:43474"/>
        <dbReference type="ChEBI" id="CHEBI:83421"/>
        <dbReference type="EC" id="3.1.3.16"/>
    </reaction>
</comment>
<evidence type="ECO:0000256" key="5">
    <source>
        <dbReference type="ARBA" id="ARBA00022912"/>
    </source>
</evidence>
<dbReference type="FunFam" id="3.40.50.1000:FF:000044">
    <property type="entry name" value="CTD nuclear envelope phosphatase 1"/>
    <property type="match status" value="1"/>
</dbReference>
<keyword evidence="3" id="KW-0812">Transmembrane</keyword>
<dbReference type="InterPro" id="IPR050365">
    <property type="entry name" value="TIM50"/>
</dbReference>